<evidence type="ECO:0000256" key="5">
    <source>
        <dbReference type="ARBA" id="ARBA00022801"/>
    </source>
</evidence>
<dbReference type="STRING" id="1423814.HMPREF0549_1144"/>
<proteinExistence type="inferred from homology"/>
<dbReference type="PANTHER" id="PTHR11733">
    <property type="entry name" value="ZINC METALLOPROTEASE FAMILY M13 NEPRILYSIN-RELATED"/>
    <property type="match status" value="1"/>
</dbReference>
<keyword evidence="5 10" id="KW-0378">Hydrolase</keyword>
<dbReference type="CDD" id="cd08662">
    <property type="entry name" value="M13"/>
    <property type="match status" value="1"/>
</dbReference>
<dbReference type="EC" id="3.4.24.-" evidence="10"/>
<keyword evidence="6" id="KW-0862">Zinc</keyword>
<gene>
    <name evidence="10" type="ORF">HMPREF0549_1144</name>
</gene>
<protein>
    <submittedName>
        <fullName evidence="10">Peptidase family M13</fullName>
        <ecNumber evidence="10">3.4.24.-</ecNumber>
    </submittedName>
</protein>
<dbReference type="InterPro" id="IPR024079">
    <property type="entry name" value="MetalloPept_cat_dom_sf"/>
</dbReference>
<evidence type="ECO:0000313" key="11">
    <source>
        <dbReference type="Proteomes" id="UP000004483"/>
    </source>
</evidence>
<dbReference type="RefSeq" id="WP_003716412.1">
    <property type="nucleotide sequence ID" value="NZ_AZGL01000023.1"/>
</dbReference>
<feature type="domain" description="Peptidase M13 N-terminal" evidence="9">
    <location>
        <begin position="12"/>
        <end position="390"/>
    </location>
</feature>
<evidence type="ECO:0000259" key="8">
    <source>
        <dbReference type="Pfam" id="PF01431"/>
    </source>
</evidence>
<evidence type="ECO:0000256" key="1">
    <source>
        <dbReference type="ARBA" id="ARBA00001947"/>
    </source>
</evidence>
<evidence type="ECO:0000259" key="9">
    <source>
        <dbReference type="Pfam" id="PF05649"/>
    </source>
</evidence>
<dbReference type="Gene3D" id="1.10.1380.10">
    <property type="entry name" value="Neutral endopeptidase , domain2"/>
    <property type="match status" value="1"/>
</dbReference>
<feature type="domain" description="Peptidase M13 C-terminal" evidence="8">
    <location>
        <begin position="444"/>
        <end position="634"/>
    </location>
</feature>
<dbReference type="PRINTS" id="PR00786">
    <property type="entry name" value="NEPRILYSIN"/>
</dbReference>
<keyword evidence="3" id="KW-0645">Protease</keyword>
<evidence type="ECO:0000256" key="3">
    <source>
        <dbReference type="ARBA" id="ARBA00022670"/>
    </source>
</evidence>
<dbReference type="GO" id="GO:0005886">
    <property type="term" value="C:plasma membrane"/>
    <property type="evidence" value="ECO:0007669"/>
    <property type="project" value="TreeGrafter"/>
</dbReference>
<dbReference type="HOGENOM" id="CLU_006187_7_2_9"/>
<dbReference type="InterPro" id="IPR000718">
    <property type="entry name" value="Peptidase_M13"/>
</dbReference>
<dbReference type="Pfam" id="PF01431">
    <property type="entry name" value="Peptidase_M13"/>
    <property type="match status" value="1"/>
</dbReference>
<keyword evidence="4" id="KW-0479">Metal-binding</keyword>
<dbReference type="EMBL" id="ACGV01000130">
    <property type="protein sequence ID" value="EEJ40441.1"/>
    <property type="molecule type" value="Genomic_DNA"/>
</dbReference>
<dbReference type="PANTHER" id="PTHR11733:SF167">
    <property type="entry name" value="FI17812P1-RELATED"/>
    <property type="match status" value="1"/>
</dbReference>
<evidence type="ECO:0000256" key="6">
    <source>
        <dbReference type="ARBA" id="ARBA00022833"/>
    </source>
</evidence>
<dbReference type="GO" id="GO:0046872">
    <property type="term" value="F:metal ion binding"/>
    <property type="evidence" value="ECO:0007669"/>
    <property type="project" value="UniProtKB-KW"/>
</dbReference>
<dbReference type="GeneID" id="75083124"/>
<evidence type="ECO:0000256" key="7">
    <source>
        <dbReference type="ARBA" id="ARBA00023049"/>
    </source>
</evidence>
<comment type="similarity">
    <text evidence="2">Belongs to the peptidase M13 family.</text>
</comment>
<name>C2EUK8_9LACO</name>
<evidence type="ECO:0000313" key="10">
    <source>
        <dbReference type="EMBL" id="EEJ40441.1"/>
    </source>
</evidence>
<accession>C2EUK8</accession>
<dbReference type="GO" id="GO:0004222">
    <property type="term" value="F:metalloendopeptidase activity"/>
    <property type="evidence" value="ECO:0007669"/>
    <property type="project" value="InterPro"/>
</dbReference>
<dbReference type="Gene3D" id="3.40.390.10">
    <property type="entry name" value="Collagenase (Catalytic Domain)"/>
    <property type="match status" value="1"/>
</dbReference>
<reference evidence="10 11" key="1">
    <citation type="submission" date="2009-01" db="EMBL/GenBank/DDBJ databases">
        <authorList>
            <person name="Qin X."/>
            <person name="Bachman B."/>
            <person name="Battles P."/>
            <person name="Bell A."/>
            <person name="Bess C."/>
            <person name="Bickham C."/>
            <person name="Chaboub L."/>
            <person name="Chen D."/>
            <person name="Coyle M."/>
            <person name="Deiros D.R."/>
            <person name="Dinh H."/>
            <person name="Forbes L."/>
            <person name="Fowler G."/>
            <person name="Francisco L."/>
            <person name="Fu Q."/>
            <person name="Gubbala S."/>
            <person name="Hale W."/>
            <person name="Han Y."/>
            <person name="Hemphill L."/>
            <person name="Highlander S.K."/>
            <person name="Hirani K."/>
            <person name="Hogues M."/>
            <person name="Jackson L."/>
            <person name="Jakkamsetti A."/>
            <person name="Javaid M."/>
            <person name="Jiang H."/>
            <person name="Korchina V."/>
            <person name="Kovar C."/>
            <person name="Lara F."/>
            <person name="Lee S."/>
            <person name="Mata R."/>
            <person name="Mathew T."/>
            <person name="Moen C."/>
            <person name="Morales K."/>
            <person name="Munidasa M."/>
            <person name="Nazareth L."/>
            <person name="Ngo R."/>
            <person name="Nguyen L."/>
            <person name="Okwuonu G."/>
            <person name="Ongeri F."/>
            <person name="Patil S."/>
            <person name="Petrosino J."/>
            <person name="Pham C."/>
            <person name="Pham P."/>
            <person name="Pu L.-L."/>
            <person name="Puazo M."/>
            <person name="Raj R."/>
            <person name="Reid J."/>
            <person name="Rouhana J."/>
            <person name="Saada N."/>
            <person name="Shang Y."/>
            <person name="Simmons D."/>
            <person name="Thornton R."/>
            <person name="Warren J."/>
            <person name="Weissenberger G."/>
            <person name="Zhang J."/>
            <person name="Zhang L."/>
            <person name="Zhou C."/>
            <person name="Zhu D."/>
            <person name="Muzny D."/>
            <person name="Worley K."/>
            <person name="Gibbs R."/>
        </authorList>
    </citation>
    <scope>NUCLEOTIDE SEQUENCE [LARGE SCALE GENOMIC DNA]</scope>
    <source>
        <strain evidence="10 11">ATCC 49540</strain>
    </source>
</reference>
<comment type="caution">
    <text evidence="10">The sequence shown here is derived from an EMBL/GenBank/DDBJ whole genome shotgun (WGS) entry which is preliminary data.</text>
</comment>
<dbReference type="InterPro" id="IPR018497">
    <property type="entry name" value="Peptidase_M13_C"/>
</dbReference>
<dbReference type="AlphaFoldDB" id="C2EUK8"/>
<dbReference type="eggNOG" id="COG3590">
    <property type="taxonomic scope" value="Bacteria"/>
</dbReference>
<dbReference type="Pfam" id="PF05649">
    <property type="entry name" value="Peptidase_M13_N"/>
    <property type="match status" value="1"/>
</dbReference>
<dbReference type="Proteomes" id="UP000004483">
    <property type="component" value="Unassembled WGS sequence"/>
</dbReference>
<comment type="cofactor">
    <cofactor evidence="1">
        <name>Zn(2+)</name>
        <dbReference type="ChEBI" id="CHEBI:29105"/>
    </cofactor>
</comment>
<dbReference type="GO" id="GO:0016485">
    <property type="term" value="P:protein processing"/>
    <property type="evidence" value="ECO:0007669"/>
    <property type="project" value="TreeGrafter"/>
</dbReference>
<evidence type="ECO:0000256" key="2">
    <source>
        <dbReference type="ARBA" id="ARBA00007357"/>
    </source>
</evidence>
<keyword evidence="7" id="KW-0482">Metalloprotease</keyword>
<dbReference type="InterPro" id="IPR042089">
    <property type="entry name" value="Peptidase_M13_dom_2"/>
</dbReference>
<dbReference type="InterPro" id="IPR008753">
    <property type="entry name" value="Peptidase_M13_N"/>
</dbReference>
<sequence>MKSVTVNEQEIKNDLYEAVNGEWLKAAKIPDDKPATGGFNDLVDEIDKQLMDDLDAYAEGKEKSDDSRFNEMVKLYRVAKKFDFRKKVGPRPLKRMLTSIEELKSYDEYQGQWRNWIMAGMPSPVVFDIDADMKNATVYALFASAPSLILPDKSYYEDDKKEQHDQLLKLWSSMVATLMDKLGYSKDEAAKHIENAKKFDALLAPNVKSAEEAADYSKMYNPQTVEELAGSTDQLDLADVIKRLVKTTPEKVIVTEPKYFKALNGILTDHFELFKSWALINVIRANASYLDDEMREINGRYSRALSGSKKPINQRKFAYYLARDVFSQVMGDYYGKKYFGPQAKEDVHHMVEQMIKVYKGRLANNDWLSKATRDKAILKLDKLGIQVGYPDKIPALYDQIKIDEGESLIANLNQANIVANREMFSRWNKPVDRMRWEMSAATVNAYYHPFKNIIVFPAAILQAPFYSLKQSSSENYGGIGAVIAHEISHAFDNNGALFDELGNLNNWWTEEDSAHFKQLAQKMIKEFDGIEFAGQKVNGKLTVSENIADAGGLSCALEAAKQEDDFDAKKFFINWATIWRMKATKQYEQLLLSIDVHAPQKLRANIQAENLDDFYSAFNIQPNDPMFKAPEDRVNIW</sequence>
<dbReference type="PROSITE" id="PS51885">
    <property type="entry name" value="NEPRILYSIN"/>
    <property type="match status" value="1"/>
</dbReference>
<evidence type="ECO:0000256" key="4">
    <source>
        <dbReference type="ARBA" id="ARBA00022723"/>
    </source>
</evidence>
<organism evidence="10 11">
    <name type="scientific">Limosilactobacillus vaginalis DSM 5837 = ATCC 49540</name>
    <dbReference type="NCBI Taxonomy" id="1423814"/>
    <lineage>
        <taxon>Bacteria</taxon>
        <taxon>Bacillati</taxon>
        <taxon>Bacillota</taxon>
        <taxon>Bacilli</taxon>
        <taxon>Lactobacillales</taxon>
        <taxon>Lactobacillaceae</taxon>
        <taxon>Limosilactobacillus</taxon>
    </lineage>
</organism>
<dbReference type="SUPFAM" id="SSF55486">
    <property type="entry name" value="Metalloproteases ('zincins'), catalytic domain"/>
    <property type="match status" value="1"/>
</dbReference>